<evidence type="ECO:0000256" key="3">
    <source>
        <dbReference type="SAM" id="MobiDB-lite"/>
    </source>
</evidence>
<dbReference type="InterPro" id="IPR050181">
    <property type="entry name" value="Cold_shock_domain"/>
</dbReference>
<dbReference type="PROSITE" id="PS51857">
    <property type="entry name" value="CSD_2"/>
    <property type="match status" value="1"/>
</dbReference>
<dbReference type="GO" id="GO:0005829">
    <property type="term" value="C:cytosol"/>
    <property type="evidence" value="ECO:0007669"/>
    <property type="project" value="UniProtKB-ARBA"/>
</dbReference>
<sequence length="65" mass="7030">MLQGTIKKLTDKGFGFIQGEGGDIFFHHSSVNGANFDDLREGQTVEYTEGEGPKGPRAESVTVVE</sequence>
<dbReference type="AlphaFoldDB" id="A0A5C5ZNC9"/>
<dbReference type="PANTHER" id="PTHR11544">
    <property type="entry name" value="COLD SHOCK DOMAIN CONTAINING PROTEINS"/>
    <property type="match status" value="1"/>
</dbReference>
<dbReference type="InterPro" id="IPR012156">
    <property type="entry name" value="Cold_shock_CspA"/>
</dbReference>
<comment type="subcellular location">
    <subcellularLocation>
        <location evidence="1">Cytoplasm</location>
    </subcellularLocation>
</comment>
<keyword evidence="6" id="KW-1185">Reference proteome</keyword>
<dbReference type="SMART" id="SM00357">
    <property type="entry name" value="CSP"/>
    <property type="match status" value="1"/>
</dbReference>
<organism evidence="5 6">
    <name type="scientific">Pseudobythopirellula maris</name>
    <dbReference type="NCBI Taxonomy" id="2527991"/>
    <lineage>
        <taxon>Bacteria</taxon>
        <taxon>Pseudomonadati</taxon>
        <taxon>Planctomycetota</taxon>
        <taxon>Planctomycetia</taxon>
        <taxon>Pirellulales</taxon>
        <taxon>Lacipirellulaceae</taxon>
        <taxon>Pseudobythopirellula</taxon>
    </lineage>
</organism>
<feature type="domain" description="CSD" evidence="4">
    <location>
        <begin position="1"/>
        <end position="63"/>
    </location>
</feature>
<reference evidence="5 6" key="1">
    <citation type="submission" date="2019-02" db="EMBL/GenBank/DDBJ databases">
        <title>Deep-cultivation of Planctomycetes and their phenomic and genomic characterization uncovers novel biology.</title>
        <authorList>
            <person name="Wiegand S."/>
            <person name="Jogler M."/>
            <person name="Boedeker C."/>
            <person name="Pinto D."/>
            <person name="Vollmers J."/>
            <person name="Rivas-Marin E."/>
            <person name="Kohn T."/>
            <person name="Peeters S.H."/>
            <person name="Heuer A."/>
            <person name="Rast P."/>
            <person name="Oberbeckmann S."/>
            <person name="Bunk B."/>
            <person name="Jeske O."/>
            <person name="Meyerdierks A."/>
            <person name="Storesund J.E."/>
            <person name="Kallscheuer N."/>
            <person name="Luecker S."/>
            <person name="Lage O.M."/>
            <person name="Pohl T."/>
            <person name="Merkel B.J."/>
            <person name="Hornburger P."/>
            <person name="Mueller R.-W."/>
            <person name="Bruemmer F."/>
            <person name="Labrenz M."/>
            <person name="Spormann A.M."/>
            <person name="Op Den Camp H."/>
            <person name="Overmann J."/>
            <person name="Amann R."/>
            <person name="Jetten M.S.M."/>
            <person name="Mascher T."/>
            <person name="Medema M.H."/>
            <person name="Devos D.P."/>
            <person name="Kaster A.-K."/>
            <person name="Ovreas L."/>
            <person name="Rohde M."/>
            <person name="Galperin M.Y."/>
            <person name="Jogler C."/>
        </authorList>
    </citation>
    <scope>NUCLEOTIDE SEQUENCE [LARGE SCALE GENOMIC DNA]</scope>
    <source>
        <strain evidence="5 6">Mal64</strain>
    </source>
</reference>
<dbReference type="PIRSF" id="PIRSF002599">
    <property type="entry name" value="Cold_shock_A"/>
    <property type="match status" value="1"/>
</dbReference>
<protein>
    <submittedName>
        <fullName evidence="5">Cold shock-like protein</fullName>
    </submittedName>
</protein>
<evidence type="ECO:0000313" key="6">
    <source>
        <dbReference type="Proteomes" id="UP000315440"/>
    </source>
</evidence>
<accession>A0A5C5ZNC9</accession>
<evidence type="ECO:0000256" key="1">
    <source>
        <dbReference type="ARBA" id="ARBA00004496"/>
    </source>
</evidence>
<dbReference type="OrthoDB" id="9805039at2"/>
<dbReference type="GO" id="GO:0003676">
    <property type="term" value="F:nucleic acid binding"/>
    <property type="evidence" value="ECO:0007669"/>
    <property type="project" value="InterPro"/>
</dbReference>
<dbReference type="InterPro" id="IPR012340">
    <property type="entry name" value="NA-bd_OB-fold"/>
</dbReference>
<dbReference type="InterPro" id="IPR011129">
    <property type="entry name" value="CSD"/>
</dbReference>
<feature type="region of interest" description="Disordered" evidence="3">
    <location>
        <begin position="45"/>
        <end position="65"/>
    </location>
</feature>
<proteinExistence type="predicted"/>
<dbReference type="RefSeq" id="WP_146400436.1">
    <property type="nucleotide sequence ID" value="NZ_SJPQ01000002.1"/>
</dbReference>
<keyword evidence="2" id="KW-0963">Cytoplasm</keyword>
<dbReference type="CDD" id="cd04458">
    <property type="entry name" value="CSP_CDS"/>
    <property type="match status" value="1"/>
</dbReference>
<evidence type="ECO:0000256" key="2">
    <source>
        <dbReference type="ARBA" id="ARBA00022490"/>
    </source>
</evidence>
<dbReference type="InterPro" id="IPR002059">
    <property type="entry name" value="CSP_DNA-bd"/>
</dbReference>
<dbReference type="Pfam" id="PF00313">
    <property type="entry name" value="CSD"/>
    <property type="match status" value="1"/>
</dbReference>
<evidence type="ECO:0000313" key="5">
    <source>
        <dbReference type="EMBL" id="TWT88949.1"/>
    </source>
</evidence>
<evidence type="ECO:0000259" key="4">
    <source>
        <dbReference type="PROSITE" id="PS51857"/>
    </source>
</evidence>
<dbReference type="SUPFAM" id="SSF50249">
    <property type="entry name" value="Nucleic acid-binding proteins"/>
    <property type="match status" value="1"/>
</dbReference>
<dbReference type="Gene3D" id="2.40.50.140">
    <property type="entry name" value="Nucleic acid-binding proteins"/>
    <property type="match status" value="1"/>
</dbReference>
<name>A0A5C5ZNC9_9BACT</name>
<gene>
    <name evidence="5" type="primary">csp</name>
    <name evidence="5" type="ORF">Mal64_24390</name>
</gene>
<dbReference type="EMBL" id="SJPQ01000002">
    <property type="protein sequence ID" value="TWT88949.1"/>
    <property type="molecule type" value="Genomic_DNA"/>
</dbReference>
<dbReference type="Proteomes" id="UP000315440">
    <property type="component" value="Unassembled WGS sequence"/>
</dbReference>
<comment type="caution">
    <text evidence="5">The sequence shown here is derived from an EMBL/GenBank/DDBJ whole genome shotgun (WGS) entry which is preliminary data.</text>
</comment>